<evidence type="ECO:0000313" key="3">
    <source>
        <dbReference type="Proteomes" id="UP000241912"/>
    </source>
</evidence>
<organism evidence="2 3">
    <name type="scientific">Nitrosomonas supralitoralis</name>
    <dbReference type="NCBI Taxonomy" id="2116706"/>
    <lineage>
        <taxon>Bacteria</taxon>
        <taxon>Pseudomonadati</taxon>
        <taxon>Pseudomonadota</taxon>
        <taxon>Betaproteobacteria</taxon>
        <taxon>Nitrosomonadales</taxon>
        <taxon>Nitrosomonadaceae</taxon>
        <taxon>Nitrosomonas</taxon>
    </lineage>
</organism>
<feature type="domain" description="GGDEF" evidence="1">
    <location>
        <begin position="1"/>
        <end position="31"/>
    </location>
</feature>
<reference evidence="2 3" key="1">
    <citation type="submission" date="2018-03" db="EMBL/GenBank/DDBJ databases">
        <title>Draft genome of Nitrosomonas supralitoralis APG5.</title>
        <authorList>
            <person name="Urakawa H."/>
            <person name="Lopez J.V."/>
        </authorList>
    </citation>
    <scope>NUCLEOTIDE SEQUENCE [LARGE SCALE GENOMIC DNA]</scope>
    <source>
        <strain evidence="2 3">APG5</strain>
    </source>
</reference>
<protein>
    <recommendedName>
        <fullName evidence="1">GGDEF domain-containing protein</fullName>
    </recommendedName>
</protein>
<dbReference type="InterPro" id="IPR029787">
    <property type="entry name" value="Nucleotide_cyclase"/>
</dbReference>
<evidence type="ECO:0000259" key="1">
    <source>
        <dbReference type="PROSITE" id="PS50887"/>
    </source>
</evidence>
<dbReference type="Gene3D" id="3.30.70.270">
    <property type="match status" value="1"/>
</dbReference>
<dbReference type="PROSITE" id="PS50887">
    <property type="entry name" value="GGDEF"/>
    <property type="match status" value="1"/>
</dbReference>
<dbReference type="Pfam" id="PF00990">
    <property type="entry name" value="GGDEF"/>
    <property type="match status" value="1"/>
</dbReference>
<accession>A0A2P7NU25</accession>
<proteinExistence type="predicted"/>
<name>A0A2P7NU25_9PROT</name>
<dbReference type="InterPro" id="IPR000160">
    <property type="entry name" value="GGDEF_dom"/>
</dbReference>
<dbReference type="EMBL" id="PXXU01000031">
    <property type="protein sequence ID" value="PSJ16973.1"/>
    <property type="molecule type" value="Genomic_DNA"/>
</dbReference>
<comment type="caution">
    <text evidence="2">The sequence shown here is derived from an EMBL/GenBank/DDBJ whole genome shotgun (WGS) entry which is preliminary data.</text>
</comment>
<sequence>MDLDHFQVINDSLGHDVDDRVLQEIAIRGTV</sequence>
<evidence type="ECO:0000313" key="2">
    <source>
        <dbReference type="EMBL" id="PSJ16973.1"/>
    </source>
</evidence>
<dbReference type="SUPFAM" id="SSF55073">
    <property type="entry name" value="Nucleotide cyclase"/>
    <property type="match status" value="1"/>
</dbReference>
<dbReference type="InterPro" id="IPR043128">
    <property type="entry name" value="Rev_trsase/Diguanyl_cyclase"/>
</dbReference>
<keyword evidence="3" id="KW-1185">Reference proteome</keyword>
<dbReference type="OrthoDB" id="23692at2"/>
<gene>
    <name evidence="2" type="ORF">C7H79_10700</name>
</gene>
<dbReference type="AlphaFoldDB" id="A0A2P7NU25"/>
<dbReference type="Proteomes" id="UP000241912">
    <property type="component" value="Unassembled WGS sequence"/>
</dbReference>